<keyword evidence="1" id="KW-0472">Membrane</keyword>
<feature type="transmembrane region" description="Helical" evidence="1">
    <location>
        <begin position="83"/>
        <end position="101"/>
    </location>
</feature>
<sequence length="113" mass="12522">MVTVARFQTPEEAHLFRSFLGSRGIQAEVFDEHVVQLFWHYSNAIGGVRVVVAAEDEMDAAEAHREYLEVLRSEPREFSGARVWPVVLLLSIALGAPFLAFGRRLAAGAPKEG</sequence>
<evidence type="ECO:0000256" key="1">
    <source>
        <dbReference type="SAM" id="Phobius"/>
    </source>
</evidence>
<evidence type="ECO:0000313" key="4">
    <source>
        <dbReference type="Proteomes" id="UP001165653"/>
    </source>
</evidence>
<evidence type="ECO:0000259" key="2">
    <source>
        <dbReference type="Pfam" id="PF09413"/>
    </source>
</evidence>
<proteinExistence type="predicted"/>
<keyword evidence="1" id="KW-1133">Transmembrane helix</keyword>
<dbReference type="RefSeq" id="WP_264515354.1">
    <property type="nucleotide sequence ID" value="NZ_JAPDDR010000010.1"/>
</dbReference>
<name>A0ABT3G7L5_9BACT</name>
<gene>
    <name evidence="3" type="ORF">OJ996_19570</name>
</gene>
<dbReference type="InterPro" id="IPR018551">
    <property type="entry name" value="DUF2007"/>
</dbReference>
<accession>A0ABT3G7L5</accession>
<comment type="caution">
    <text evidence="3">The sequence shown here is derived from an EMBL/GenBank/DDBJ whole genome shotgun (WGS) entry which is preliminary data.</text>
</comment>
<dbReference type="EMBL" id="JAPDDR010000010">
    <property type="protein sequence ID" value="MCW1915795.1"/>
    <property type="molecule type" value="Genomic_DNA"/>
</dbReference>
<dbReference type="Pfam" id="PF09413">
    <property type="entry name" value="DUF2007"/>
    <property type="match status" value="1"/>
</dbReference>
<dbReference type="InterPro" id="IPR011322">
    <property type="entry name" value="N-reg_PII-like_a/b"/>
</dbReference>
<keyword evidence="1" id="KW-0812">Transmembrane</keyword>
<reference evidence="3" key="1">
    <citation type="submission" date="2022-10" db="EMBL/GenBank/DDBJ databases">
        <title>Luteolibacter sp. GHJ8, whole genome shotgun sequencing project.</title>
        <authorList>
            <person name="Zhao G."/>
            <person name="Shen L."/>
        </authorList>
    </citation>
    <scope>NUCLEOTIDE SEQUENCE</scope>
    <source>
        <strain evidence="3">GHJ8</strain>
    </source>
</reference>
<dbReference type="Proteomes" id="UP001165653">
    <property type="component" value="Unassembled WGS sequence"/>
</dbReference>
<protein>
    <submittedName>
        <fullName evidence="3">DUF2007 domain-containing protein</fullName>
    </submittedName>
</protein>
<feature type="domain" description="DUF2007" evidence="2">
    <location>
        <begin position="1"/>
        <end position="63"/>
    </location>
</feature>
<organism evidence="3 4">
    <name type="scientific">Luteolibacter rhizosphaerae</name>
    <dbReference type="NCBI Taxonomy" id="2989719"/>
    <lineage>
        <taxon>Bacteria</taxon>
        <taxon>Pseudomonadati</taxon>
        <taxon>Verrucomicrobiota</taxon>
        <taxon>Verrucomicrobiia</taxon>
        <taxon>Verrucomicrobiales</taxon>
        <taxon>Verrucomicrobiaceae</taxon>
        <taxon>Luteolibacter</taxon>
    </lineage>
</organism>
<dbReference type="Gene3D" id="3.30.70.790">
    <property type="entry name" value="UreE, C-terminal domain"/>
    <property type="match status" value="1"/>
</dbReference>
<dbReference type="SUPFAM" id="SSF54913">
    <property type="entry name" value="GlnB-like"/>
    <property type="match status" value="1"/>
</dbReference>
<evidence type="ECO:0000313" key="3">
    <source>
        <dbReference type="EMBL" id="MCW1915795.1"/>
    </source>
</evidence>
<keyword evidence="4" id="KW-1185">Reference proteome</keyword>